<organism evidence="2 3">
    <name type="scientific">Polarella glacialis</name>
    <name type="common">Dinoflagellate</name>
    <dbReference type="NCBI Taxonomy" id="89957"/>
    <lineage>
        <taxon>Eukaryota</taxon>
        <taxon>Sar</taxon>
        <taxon>Alveolata</taxon>
        <taxon>Dinophyceae</taxon>
        <taxon>Suessiales</taxon>
        <taxon>Suessiaceae</taxon>
        <taxon>Polarella</taxon>
    </lineage>
</organism>
<dbReference type="Proteomes" id="UP000654075">
    <property type="component" value="Unassembled WGS sequence"/>
</dbReference>
<evidence type="ECO:0000256" key="1">
    <source>
        <dbReference type="SAM" id="MobiDB-lite"/>
    </source>
</evidence>
<accession>A0A813GT42</accession>
<dbReference type="EMBL" id="CAJNNV010028931">
    <property type="protein sequence ID" value="CAE8626197.1"/>
    <property type="molecule type" value="Genomic_DNA"/>
</dbReference>
<gene>
    <name evidence="2" type="ORF">PGLA1383_LOCUS43147</name>
</gene>
<evidence type="ECO:0000313" key="3">
    <source>
        <dbReference type="Proteomes" id="UP000654075"/>
    </source>
</evidence>
<dbReference type="AlphaFoldDB" id="A0A813GT42"/>
<feature type="compositionally biased region" description="Low complexity" evidence="1">
    <location>
        <begin position="29"/>
        <end position="59"/>
    </location>
</feature>
<feature type="region of interest" description="Disordered" evidence="1">
    <location>
        <begin position="15"/>
        <end position="75"/>
    </location>
</feature>
<comment type="caution">
    <text evidence="2">The sequence shown here is derived from an EMBL/GenBank/DDBJ whole genome shotgun (WGS) entry which is preliminary data.</text>
</comment>
<proteinExistence type="predicted"/>
<sequence length="102" mass="11638">MMYTTQAPAKIKIVFGHLRSRVSQRGDPNNNNSNKNNSNNNTTTTNNNNNNNDDNNNNKARASEPQRKCADEFTKSSDWSLCAARTYEELKKCNSLTLRQPW</sequence>
<feature type="compositionally biased region" description="Basic and acidic residues" evidence="1">
    <location>
        <begin position="61"/>
        <end position="75"/>
    </location>
</feature>
<keyword evidence="3" id="KW-1185">Reference proteome</keyword>
<reference evidence="2" key="1">
    <citation type="submission" date="2021-02" db="EMBL/GenBank/DDBJ databases">
        <authorList>
            <person name="Dougan E. K."/>
            <person name="Rhodes N."/>
            <person name="Thang M."/>
            <person name="Chan C."/>
        </authorList>
    </citation>
    <scope>NUCLEOTIDE SEQUENCE</scope>
</reference>
<protein>
    <submittedName>
        <fullName evidence="2">Uncharacterized protein</fullName>
    </submittedName>
</protein>
<name>A0A813GT42_POLGL</name>
<evidence type="ECO:0000313" key="2">
    <source>
        <dbReference type="EMBL" id="CAE8626197.1"/>
    </source>
</evidence>